<dbReference type="InterPro" id="IPR029068">
    <property type="entry name" value="Glyas_Bleomycin-R_OHBP_Dase"/>
</dbReference>
<keyword evidence="1" id="KW-0479">Metal-binding</keyword>
<dbReference type="InterPro" id="IPR004360">
    <property type="entry name" value="Glyas_Fos-R_dOase_dom"/>
</dbReference>
<dbReference type="InterPro" id="IPR037523">
    <property type="entry name" value="VOC_core"/>
</dbReference>
<feature type="domain" description="VOC" evidence="2">
    <location>
        <begin position="4"/>
        <end position="131"/>
    </location>
</feature>
<evidence type="ECO:0000259" key="2">
    <source>
        <dbReference type="PROSITE" id="PS51819"/>
    </source>
</evidence>
<dbReference type="SUPFAM" id="SSF54593">
    <property type="entry name" value="Glyoxalase/Bleomycin resistance protein/Dihydroxybiphenyl dioxygenase"/>
    <property type="match status" value="1"/>
</dbReference>
<gene>
    <name evidence="3" type="ORF">HPT29_001475</name>
</gene>
<reference evidence="3" key="1">
    <citation type="submission" date="2022-08" db="EMBL/GenBank/DDBJ databases">
        <title>Microvirga terrae sp. nov., isolated from soil.</title>
        <authorList>
            <person name="Kim K.H."/>
            <person name="Seo Y.L."/>
            <person name="Kim J.M."/>
            <person name="Lee J.K."/>
            <person name="Han D.M."/>
            <person name="Jeon C.O."/>
        </authorList>
    </citation>
    <scope>NUCLEOTIDE SEQUENCE</scope>
    <source>
        <strain evidence="3">R24</strain>
    </source>
</reference>
<evidence type="ECO:0000313" key="3">
    <source>
        <dbReference type="EMBL" id="UVF19852.1"/>
    </source>
</evidence>
<evidence type="ECO:0000256" key="1">
    <source>
        <dbReference type="ARBA" id="ARBA00022723"/>
    </source>
</evidence>
<dbReference type="PANTHER" id="PTHR43048:SF3">
    <property type="entry name" value="METHYLMALONYL-COA EPIMERASE, MITOCHONDRIAL"/>
    <property type="match status" value="1"/>
</dbReference>
<proteinExistence type="predicted"/>
<dbReference type="Pfam" id="PF00903">
    <property type="entry name" value="Glyoxalase"/>
    <property type="match status" value="1"/>
</dbReference>
<dbReference type="InterPro" id="IPR051785">
    <property type="entry name" value="MMCE/EMCE_epimerase"/>
</dbReference>
<dbReference type="PANTHER" id="PTHR43048">
    <property type="entry name" value="METHYLMALONYL-COA EPIMERASE"/>
    <property type="match status" value="1"/>
</dbReference>
<dbReference type="RefSeq" id="WP_173947748.1">
    <property type="nucleotide sequence ID" value="NZ_CP102845.1"/>
</dbReference>
<dbReference type="Proteomes" id="UP001017257">
    <property type="component" value="Chromosome"/>
</dbReference>
<organism evidence="3 4">
    <name type="scientific">Microvirga terrae</name>
    <dbReference type="NCBI Taxonomy" id="2740529"/>
    <lineage>
        <taxon>Bacteria</taxon>
        <taxon>Pseudomonadati</taxon>
        <taxon>Pseudomonadota</taxon>
        <taxon>Alphaproteobacteria</taxon>
        <taxon>Hyphomicrobiales</taxon>
        <taxon>Methylobacteriaceae</taxon>
        <taxon>Microvirga</taxon>
    </lineage>
</organism>
<name>A0ABY5RVP6_9HYPH</name>
<dbReference type="EMBL" id="CP102845">
    <property type="protein sequence ID" value="UVF19852.1"/>
    <property type="molecule type" value="Genomic_DNA"/>
</dbReference>
<dbReference type="PROSITE" id="PS51819">
    <property type="entry name" value="VOC"/>
    <property type="match status" value="1"/>
</dbReference>
<accession>A0ABY5RVP6</accession>
<evidence type="ECO:0000313" key="4">
    <source>
        <dbReference type="Proteomes" id="UP001017257"/>
    </source>
</evidence>
<sequence>MVQGFEHVGMTSSDLDRTIAFYSGLLGLKEILIKRTGEGGRIAFLETGGVMLEIVEPAASIETPAREVPVTEAGIRHITFRVEDVEAVYETLRAAGVAFTVAPRKAANAELIRKVAFCKDPDGIIVEFLERV</sequence>
<keyword evidence="4" id="KW-1185">Reference proteome</keyword>
<protein>
    <submittedName>
        <fullName evidence="3">VOC family protein</fullName>
    </submittedName>
</protein>
<dbReference type="Gene3D" id="3.10.180.10">
    <property type="entry name" value="2,3-Dihydroxybiphenyl 1,2-Dioxygenase, domain 1"/>
    <property type="match status" value="1"/>
</dbReference>